<dbReference type="InterPro" id="IPR050361">
    <property type="entry name" value="MPP/UQCRC_Complex"/>
</dbReference>
<name>A0ABS9VJW6_9SPHN</name>
<keyword evidence="9" id="KW-1185">Reference proteome</keyword>
<reference evidence="8 9" key="1">
    <citation type="submission" date="2022-03" db="EMBL/GenBank/DDBJ databases">
        <authorList>
            <person name="Jo J.-H."/>
            <person name="Im W.-T."/>
        </authorList>
    </citation>
    <scope>NUCLEOTIDE SEQUENCE [LARGE SCALE GENOMIC DNA]</scope>
    <source>
        <strain evidence="8 9">SM33</strain>
    </source>
</reference>
<keyword evidence="3" id="KW-0378">Hydrolase</keyword>
<comment type="cofactor">
    <cofactor evidence="1">
        <name>Zn(2+)</name>
        <dbReference type="ChEBI" id="CHEBI:29105"/>
    </cofactor>
</comment>
<dbReference type="Pfam" id="PF00675">
    <property type="entry name" value="Peptidase_M16"/>
    <property type="match status" value="1"/>
</dbReference>
<evidence type="ECO:0000259" key="7">
    <source>
        <dbReference type="Pfam" id="PF05193"/>
    </source>
</evidence>
<comment type="caution">
    <text evidence="8">The sequence shown here is derived from an EMBL/GenBank/DDBJ whole genome shotgun (WGS) entry which is preliminary data.</text>
</comment>
<feature type="domain" description="Peptidase M16 N-terminal" evidence="6">
    <location>
        <begin position="39"/>
        <end position="183"/>
    </location>
</feature>
<dbReference type="InterPro" id="IPR001431">
    <property type="entry name" value="Pept_M16_Zn_BS"/>
</dbReference>
<dbReference type="Gene3D" id="3.30.830.10">
    <property type="entry name" value="Metalloenzyme, LuxS/M16 peptidase-like"/>
    <property type="match status" value="3"/>
</dbReference>
<accession>A0ABS9VJW6</accession>
<evidence type="ECO:0000256" key="2">
    <source>
        <dbReference type="ARBA" id="ARBA00007261"/>
    </source>
</evidence>
<dbReference type="Pfam" id="PF05193">
    <property type="entry name" value="Peptidase_M16_C"/>
    <property type="match status" value="2"/>
</dbReference>
<dbReference type="Proteomes" id="UP001203058">
    <property type="component" value="Unassembled WGS sequence"/>
</dbReference>
<keyword evidence="3" id="KW-0645">Protease</keyword>
<dbReference type="SUPFAM" id="SSF63411">
    <property type="entry name" value="LuxS/MPP-like metallohydrolase"/>
    <property type="match status" value="3"/>
</dbReference>
<evidence type="ECO:0000256" key="4">
    <source>
        <dbReference type="RuleBase" id="RU004447"/>
    </source>
</evidence>
<evidence type="ECO:0000313" key="8">
    <source>
        <dbReference type="EMBL" id="MCH8615261.1"/>
    </source>
</evidence>
<dbReference type="RefSeq" id="WP_241445999.1">
    <property type="nucleotide sequence ID" value="NZ_JAKZHW010000001.1"/>
</dbReference>
<feature type="domain" description="Peptidase M16 C-terminal" evidence="7">
    <location>
        <begin position="192"/>
        <end position="376"/>
    </location>
</feature>
<dbReference type="PANTHER" id="PTHR11851">
    <property type="entry name" value="METALLOPROTEASE"/>
    <property type="match status" value="1"/>
</dbReference>
<evidence type="ECO:0000256" key="5">
    <source>
        <dbReference type="SAM" id="SignalP"/>
    </source>
</evidence>
<dbReference type="InterPro" id="IPR011765">
    <property type="entry name" value="Pept_M16_N"/>
</dbReference>
<dbReference type="EMBL" id="JAKZHW010000001">
    <property type="protein sequence ID" value="MCH8615261.1"/>
    <property type="molecule type" value="Genomic_DNA"/>
</dbReference>
<dbReference type="InterPro" id="IPR007863">
    <property type="entry name" value="Peptidase_M16_C"/>
</dbReference>
<proteinExistence type="inferred from homology"/>
<feature type="chain" id="PRO_5047489347" evidence="5">
    <location>
        <begin position="22"/>
        <end position="802"/>
    </location>
</feature>
<feature type="domain" description="Peptidase M16 C-terminal" evidence="7">
    <location>
        <begin position="579"/>
        <end position="732"/>
    </location>
</feature>
<feature type="signal peptide" evidence="5">
    <location>
        <begin position="1"/>
        <end position="21"/>
    </location>
</feature>
<evidence type="ECO:0000256" key="3">
    <source>
        <dbReference type="ARBA" id="ARBA00023049"/>
    </source>
</evidence>
<protein>
    <submittedName>
        <fullName evidence="8">Insulinase family protein</fullName>
    </submittedName>
</protein>
<dbReference type="InterPro" id="IPR011249">
    <property type="entry name" value="Metalloenz_LuxS/M16"/>
</dbReference>
<evidence type="ECO:0000256" key="1">
    <source>
        <dbReference type="ARBA" id="ARBA00001947"/>
    </source>
</evidence>
<gene>
    <name evidence="8" type="ORF">LZ016_03965</name>
</gene>
<comment type="similarity">
    <text evidence="2 4">Belongs to the peptidase M16 family.</text>
</comment>
<dbReference type="PROSITE" id="PS00143">
    <property type="entry name" value="INSULINASE"/>
    <property type="match status" value="1"/>
</dbReference>
<organism evidence="8 9">
    <name type="scientific">Sphingomonas telluris</name>
    <dbReference type="NCBI Taxonomy" id="2907998"/>
    <lineage>
        <taxon>Bacteria</taxon>
        <taxon>Pseudomonadati</taxon>
        <taxon>Pseudomonadota</taxon>
        <taxon>Alphaproteobacteria</taxon>
        <taxon>Sphingomonadales</taxon>
        <taxon>Sphingomonadaceae</taxon>
        <taxon>Sphingomonas</taxon>
    </lineage>
</organism>
<evidence type="ECO:0000313" key="9">
    <source>
        <dbReference type="Proteomes" id="UP001203058"/>
    </source>
</evidence>
<sequence>MKSLRFFFLAFAVACAAPASAKLDLNRASVSHLPNGLTVIMLEDHSFPVVSVQVLYKSGSAAEVTGKTGLAHFLEHLAFRGSANFPRGRATELIYDAGGEWHGYTAMDQTTYFATMPRDGLELLLRIEADRMARTVIDPGSITAEKGAVVTELHSYENDPMSVLQDAVARTAIQSHPYGSPMAGYVSDVEQLTIDDARSYYASHYAPGNAVLAIAGDFDLAQAKALVERTFANVPARAVAAPHFTAELRQRGERRTQLTGPVDRQYFQIAFPSPAASSGDFPAFLLVQQLFSGTPGLNPRQSGWSASPAAEGSLLAGITEDIGAWLPATHDPFLYMLSGTIAAQADQATVERQIQSKIADLRDRPISTTQLQQAKTHLAKTLSEDILTTEDAAHQLAYFEGIGALDVLLGLPASIAKVSAKDVQRVARTYLAPEKRTVAWMVPGPQPEATLGVANQKSAENRQGSHPPATQAAAPEMRRLSGGLSAIVQHSPLSDTVSVELLLSAPVKNGRRPGDLPGLGLVLRSGDPAALGDLVKRTLAALREGPAGPAEPSSDPETRLQQIIEAQMITGAAVPPQPIAVVVAGSVDPSKTFAMLEKELGTTPAAKVPADHAAPRGQGVREKIAKPLAQGGLGYVVEGPAPGTREALAWRMLLYVLTHDYSGRLGRSAITEKGLVYHIYSALGTDGRRTWVAISTGVDPDKADAMESELKAQLAKLISEPPTQAEVDAARAHLLGRDVSAAQSNDELADKLIRNFVATEGLVSHEQLRASLDSITPADLAAAARSFTKGAIIRVDVQNAKH</sequence>
<keyword evidence="3" id="KW-0482">Metalloprotease</keyword>
<evidence type="ECO:0000259" key="6">
    <source>
        <dbReference type="Pfam" id="PF00675"/>
    </source>
</evidence>
<dbReference type="PANTHER" id="PTHR11851:SF49">
    <property type="entry name" value="MITOCHONDRIAL-PROCESSING PEPTIDASE SUBUNIT ALPHA"/>
    <property type="match status" value="1"/>
</dbReference>
<keyword evidence="5" id="KW-0732">Signal</keyword>